<proteinExistence type="inferred from homology"/>
<dbReference type="InterPro" id="IPR009045">
    <property type="entry name" value="Zn_M74/Hedgehog-like"/>
</dbReference>
<dbReference type="EMBL" id="JBBMRA010000008">
    <property type="protein sequence ID" value="MEM5536746.1"/>
    <property type="molecule type" value="Genomic_DNA"/>
</dbReference>
<keyword evidence="12" id="KW-1185">Reference proteome</keyword>
<evidence type="ECO:0000313" key="11">
    <source>
        <dbReference type="EMBL" id="MEM5536746.1"/>
    </source>
</evidence>
<dbReference type="Gene3D" id="3.30.1380.10">
    <property type="match status" value="1"/>
</dbReference>
<keyword evidence="4 9" id="KW-0378">Hydrolase</keyword>
<dbReference type="InterPro" id="IPR000755">
    <property type="entry name" value="A_A_dipeptidase"/>
</dbReference>
<feature type="binding site" evidence="9">
    <location>
        <position position="126"/>
    </location>
    <ligand>
        <name>Zn(2+)</name>
        <dbReference type="ChEBI" id="CHEBI:29105"/>
        <note>catalytic</note>
    </ligand>
</feature>
<sequence length="205" mass="23716">MTARPASFVELNTVIPNVVVELKYFTGDNFVGSRVNGYDREVCLITHPAAQALLRVQHELASFGLGLKVFDAYRPQRAVDHFIDWCREVGPCATQSRFFPDLAKEELFSKGYLVRHSSHSRGSTVDLTLIDLVSQTELEMGTEFDFFGPESWIDHQQIPRQARANRMLLQKLMMQHGFVPYHHEWWHFTLQGELYTDTYFDFLIA</sequence>
<reference evidence="11 12" key="1">
    <citation type="submission" date="2024-03" db="EMBL/GenBank/DDBJ databases">
        <title>Community enrichment and isolation of bacterial strains for fucoidan degradation.</title>
        <authorList>
            <person name="Sichert A."/>
        </authorList>
    </citation>
    <scope>NUCLEOTIDE SEQUENCE [LARGE SCALE GENOMIC DNA]</scope>
    <source>
        <strain evidence="11 12">AS76</strain>
    </source>
</reference>
<dbReference type="PANTHER" id="PTHR43126:SF1">
    <property type="entry name" value="D-ALANYL-D-ALANINE DIPEPTIDASE"/>
    <property type="match status" value="1"/>
</dbReference>
<evidence type="ECO:0000256" key="2">
    <source>
        <dbReference type="ARBA" id="ARBA00022670"/>
    </source>
</evidence>
<evidence type="ECO:0000256" key="7">
    <source>
        <dbReference type="ARBA" id="ARBA00023049"/>
    </source>
</evidence>
<comment type="catalytic activity">
    <reaction evidence="1 9 10">
        <text>D-alanyl-D-alanine + H2O = 2 D-alanine</text>
        <dbReference type="Rhea" id="RHEA:20661"/>
        <dbReference type="ChEBI" id="CHEBI:15377"/>
        <dbReference type="ChEBI" id="CHEBI:57416"/>
        <dbReference type="ChEBI" id="CHEBI:57822"/>
        <dbReference type="EC" id="3.4.13.22"/>
    </reaction>
</comment>
<dbReference type="PANTHER" id="PTHR43126">
    <property type="entry name" value="D-ALANYL-D-ALANINE DIPEPTIDASE"/>
    <property type="match status" value="1"/>
</dbReference>
<evidence type="ECO:0000256" key="6">
    <source>
        <dbReference type="ARBA" id="ARBA00022997"/>
    </source>
</evidence>
<evidence type="ECO:0000256" key="8">
    <source>
        <dbReference type="ARBA" id="ARBA00023316"/>
    </source>
</evidence>
<keyword evidence="8 10" id="KW-0961">Cell wall biogenesis/degradation</keyword>
<comment type="function">
    <text evidence="9 10">Catalyzes hydrolysis of the D-alanyl-D-alanine dipeptide.</text>
</comment>
<evidence type="ECO:0000256" key="5">
    <source>
        <dbReference type="ARBA" id="ARBA00022833"/>
    </source>
</evidence>
<dbReference type="Pfam" id="PF01427">
    <property type="entry name" value="Peptidase_M15"/>
    <property type="match status" value="1"/>
</dbReference>
<dbReference type="Proteomes" id="UP001449225">
    <property type="component" value="Unassembled WGS sequence"/>
</dbReference>
<feature type="binding site" evidence="9">
    <location>
        <position position="119"/>
    </location>
    <ligand>
        <name>Zn(2+)</name>
        <dbReference type="ChEBI" id="CHEBI:29105"/>
        <note>catalytic</note>
    </ligand>
</feature>
<evidence type="ECO:0000256" key="3">
    <source>
        <dbReference type="ARBA" id="ARBA00022723"/>
    </source>
</evidence>
<comment type="cofactor">
    <cofactor evidence="9">
        <name>Zn(2+)</name>
        <dbReference type="ChEBI" id="CHEBI:29105"/>
    </cofactor>
    <text evidence="9">Binds 1 zinc ion per subunit.</text>
</comment>
<dbReference type="HAMAP" id="MF_01924">
    <property type="entry name" value="A_A_dipeptidase"/>
    <property type="match status" value="1"/>
</dbReference>
<keyword evidence="3 9" id="KW-0479">Metal-binding</keyword>
<organism evidence="11 12">
    <name type="scientific">Neptuniibacter pectenicola</name>
    <dbReference type="NCBI Taxonomy" id="1806669"/>
    <lineage>
        <taxon>Bacteria</taxon>
        <taxon>Pseudomonadati</taxon>
        <taxon>Pseudomonadota</taxon>
        <taxon>Gammaproteobacteria</taxon>
        <taxon>Oceanospirillales</taxon>
        <taxon>Oceanospirillaceae</taxon>
        <taxon>Neptuniibacter</taxon>
    </lineage>
</organism>
<comment type="caution">
    <text evidence="11">The sequence shown here is derived from an EMBL/GenBank/DDBJ whole genome shotgun (WGS) entry which is preliminary data.</text>
</comment>
<feature type="active site" description="Proton donor/acceptor" evidence="9">
    <location>
        <position position="184"/>
    </location>
</feature>
<dbReference type="EC" id="3.4.13.22" evidence="9 10"/>
<evidence type="ECO:0000256" key="1">
    <source>
        <dbReference type="ARBA" id="ARBA00001362"/>
    </source>
</evidence>
<feature type="binding site" evidence="9">
    <location>
        <position position="187"/>
    </location>
    <ligand>
        <name>Zn(2+)</name>
        <dbReference type="ChEBI" id="CHEBI:29105"/>
        <note>catalytic</note>
    </ligand>
</feature>
<keyword evidence="2 9" id="KW-0645">Protease</keyword>
<evidence type="ECO:0000313" key="12">
    <source>
        <dbReference type="Proteomes" id="UP001449225"/>
    </source>
</evidence>
<evidence type="ECO:0000256" key="10">
    <source>
        <dbReference type="PIRNR" id="PIRNR026671"/>
    </source>
</evidence>
<evidence type="ECO:0000256" key="4">
    <source>
        <dbReference type="ARBA" id="ARBA00022801"/>
    </source>
</evidence>
<accession>A0ABU9TTJ8</accession>
<keyword evidence="6 9" id="KW-0224">Dipeptidase</keyword>
<evidence type="ECO:0000256" key="9">
    <source>
        <dbReference type="HAMAP-Rule" id="MF_01924"/>
    </source>
</evidence>
<keyword evidence="5 9" id="KW-0862">Zinc</keyword>
<protein>
    <recommendedName>
        <fullName evidence="9 10">D-alanyl-D-alanine dipeptidase</fullName>
        <shortName evidence="9 10">D-Ala-D-Ala dipeptidase</shortName>
        <ecNumber evidence="9 10">3.4.13.22</ecNumber>
    </recommendedName>
</protein>
<gene>
    <name evidence="9" type="primary">ddpX</name>
    <name evidence="11" type="ORF">WNY58_10125</name>
</gene>
<dbReference type="SUPFAM" id="SSF55166">
    <property type="entry name" value="Hedgehog/DD-peptidase"/>
    <property type="match status" value="1"/>
</dbReference>
<comment type="similarity">
    <text evidence="9 10">Belongs to the peptidase M15D family.</text>
</comment>
<feature type="site" description="Transition state stabilizer" evidence="9">
    <location>
        <position position="74"/>
    </location>
</feature>
<name>A0ABU9TTJ8_9GAMM</name>
<dbReference type="CDD" id="cd14817">
    <property type="entry name" value="D-Ala-D-Ala_dipeptidase_VanX"/>
    <property type="match status" value="1"/>
</dbReference>
<keyword evidence="7 9" id="KW-0482">Metalloprotease</keyword>
<dbReference type="PIRSF" id="PIRSF026671">
    <property type="entry name" value="AA_dipeptidase"/>
    <property type="match status" value="1"/>
</dbReference>